<evidence type="ECO:0000256" key="1">
    <source>
        <dbReference type="ARBA" id="ARBA00004127"/>
    </source>
</evidence>
<feature type="transmembrane region" description="Helical" evidence="6">
    <location>
        <begin position="132"/>
        <end position="154"/>
    </location>
</feature>
<accession>A0ABY5AHU2</accession>
<dbReference type="PANTHER" id="PTHR23519">
    <property type="entry name" value="AUTOPHAGY-RELATED PROTEIN 22"/>
    <property type="match status" value="1"/>
</dbReference>
<comment type="subcellular location">
    <subcellularLocation>
        <location evidence="1">Endomembrane system</location>
        <topology evidence="1">Multi-pass membrane protein</topology>
    </subcellularLocation>
</comment>
<feature type="transmembrane region" description="Helical" evidence="6">
    <location>
        <begin position="364"/>
        <end position="382"/>
    </location>
</feature>
<evidence type="ECO:0000256" key="2">
    <source>
        <dbReference type="ARBA" id="ARBA00022448"/>
    </source>
</evidence>
<feature type="transmembrane region" description="Helical" evidence="6">
    <location>
        <begin position="214"/>
        <end position="233"/>
    </location>
</feature>
<dbReference type="Pfam" id="PF11700">
    <property type="entry name" value="ATG22"/>
    <property type="match status" value="1"/>
</dbReference>
<keyword evidence="3 6" id="KW-0812">Transmembrane</keyword>
<dbReference type="SUPFAM" id="SSF103473">
    <property type="entry name" value="MFS general substrate transporter"/>
    <property type="match status" value="1"/>
</dbReference>
<feature type="transmembrane region" description="Helical" evidence="6">
    <location>
        <begin position="437"/>
        <end position="458"/>
    </location>
</feature>
<feature type="transmembrane region" description="Helical" evidence="6">
    <location>
        <begin position="281"/>
        <end position="299"/>
    </location>
</feature>
<evidence type="ECO:0000256" key="6">
    <source>
        <dbReference type="SAM" id="Phobius"/>
    </source>
</evidence>
<proteinExistence type="predicted"/>
<dbReference type="InterPro" id="IPR050495">
    <property type="entry name" value="ATG22/LtaA_families"/>
</dbReference>
<sequence length="470" mass="50674">MKLEPSSLPSNDALPFPTKVAPLEETPKKSSLFSKAIIYWGLWDWGSAAFNAIVTTFIFAVYISNPKFFGDQANANLGWALGIAGIFIAIIAPALGQAVDRSGKRATVLRITTLGTASIIALLFFVRPEQQYLTLGLALVAVGNILFETGSVVYNSLLSDLTERENYGRVSGFGWGLGYLGGIVLLLILFFGFINPDVGLFGVSADDGLNVRVSMLLAGLWFGGFSLPLLLTLKNKPKAEQSAVDGFFDSYRELFRSIAELWRNDRIILWFLVSSAIYRDGLAGIFSFGAIIAGVAFGFSTSEVIVFGIATNVVAGIFTIAFGWLEDWIGAAKVIIFSVGAMVLLGLGVFFFHDGLLGLSGHEIYWIFGLALTVFVGPTQSASRTYLTRLAPEGEEAEIFGLYATTGRAASPIAPLLYATAISVGAWYLDIARQDAAYFGILGISAVLIVGLISFIPVARHARRRQHNVA</sequence>
<dbReference type="EMBL" id="CP099547">
    <property type="protein sequence ID" value="USR79286.1"/>
    <property type="molecule type" value="Genomic_DNA"/>
</dbReference>
<protein>
    <submittedName>
        <fullName evidence="7">MFS transporter</fullName>
    </submittedName>
</protein>
<feature type="transmembrane region" description="Helical" evidence="6">
    <location>
        <begin position="413"/>
        <end position="431"/>
    </location>
</feature>
<dbReference type="Proteomes" id="UP001056109">
    <property type="component" value="Chromosome"/>
</dbReference>
<dbReference type="InterPro" id="IPR036259">
    <property type="entry name" value="MFS_trans_sf"/>
</dbReference>
<dbReference type="Gene3D" id="1.20.1250.20">
    <property type="entry name" value="MFS general substrate transporter like domains"/>
    <property type="match status" value="2"/>
</dbReference>
<dbReference type="RefSeq" id="WP_252673160.1">
    <property type="nucleotide sequence ID" value="NZ_CP099547.1"/>
</dbReference>
<keyword evidence="4 6" id="KW-1133">Transmembrane helix</keyword>
<reference evidence="7" key="1">
    <citation type="submission" date="2022-06" db="EMBL/GenBank/DDBJ databases">
        <title>Complete Genome Sequence of Arcanobacterium pinnipediorum strain DSM 28752 isolated from a harbour seal.</title>
        <authorList>
            <person name="Borowiak M."/>
            <person name="Kreitlow A."/>
            <person name="Alssahen M."/>
            <person name="Malorny B."/>
            <person name="Laemmler C."/>
            <person name="Prenger-Berninghoff E."/>
            <person name="Siebert U."/>
            <person name="Ploetz M."/>
            <person name="Abdulmawjood A."/>
        </authorList>
    </citation>
    <scope>NUCLEOTIDE SEQUENCE</scope>
    <source>
        <strain evidence="7">DSM 28752</strain>
    </source>
</reference>
<feature type="transmembrane region" description="Helical" evidence="6">
    <location>
        <begin position="175"/>
        <end position="194"/>
    </location>
</feature>
<dbReference type="PANTHER" id="PTHR23519:SF1">
    <property type="entry name" value="AUTOPHAGY-RELATED PROTEIN 22"/>
    <property type="match status" value="1"/>
</dbReference>
<gene>
    <name evidence="7" type="ORF">NG665_07885</name>
</gene>
<organism evidence="7 8">
    <name type="scientific">Arcanobacterium pinnipediorum</name>
    <dbReference type="NCBI Taxonomy" id="1503041"/>
    <lineage>
        <taxon>Bacteria</taxon>
        <taxon>Bacillati</taxon>
        <taxon>Actinomycetota</taxon>
        <taxon>Actinomycetes</taxon>
        <taxon>Actinomycetales</taxon>
        <taxon>Actinomycetaceae</taxon>
        <taxon>Arcanobacterium</taxon>
    </lineage>
</organism>
<evidence type="ECO:0000313" key="8">
    <source>
        <dbReference type="Proteomes" id="UP001056109"/>
    </source>
</evidence>
<keyword evidence="5 6" id="KW-0472">Membrane</keyword>
<evidence type="ECO:0000256" key="5">
    <source>
        <dbReference type="ARBA" id="ARBA00023136"/>
    </source>
</evidence>
<feature type="transmembrane region" description="Helical" evidence="6">
    <location>
        <begin position="305"/>
        <end position="325"/>
    </location>
</feature>
<feature type="transmembrane region" description="Helical" evidence="6">
    <location>
        <begin position="75"/>
        <end position="95"/>
    </location>
</feature>
<keyword evidence="2" id="KW-0813">Transport</keyword>
<evidence type="ECO:0000256" key="4">
    <source>
        <dbReference type="ARBA" id="ARBA00022989"/>
    </source>
</evidence>
<dbReference type="InterPro" id="IPR024671">
    <property type="entry name" value="Atg22-like"/>
</dbReference>
<feature type="transmembrane region" description="Helical" evidence="6">
    <location>
        <begin position="334"/>
        <end position="352"/>
    </location>
</feature>
<name>A0ABY5AHU2_9ACTO</name>
<feature type="transmembrane region" description="Helical" evidence="6">
    <location>
        <begin position="107"/>
        <end position="126"/>
    </location>
</feature>
<evidence type="ECO:0000313" key="7">
    <source>
        <dbReference type="EMBL" id="USR79286.1"/>
    </source>
</evidence>
<keyword evidence="8" id="KW-1185">Reference proteome</keyword>
<evidence type="ECO:0000256" key="3">
    <source>
        <dbReference type="ARBA" id="ARBA00022692"/>
    </source>
</evidence>
<feature type="transmembrane region" description="Helical" evidence="6">
    <location>
        <begin position="37"/>
        <end position="63"/>
    </location>
</feature>